<dbReference type="InterPro" id="IPR000477">
    <property type="entry name" value="RT_dom"/>
</dbReference>
<dbReference type="InterPro" id="IPR005135">
    <property type="entry name" value="Endo/exonuclease/phosphatase"/>
</dbReference>
<reference evidence="2" key="3">
    <citation type="submission" date="2025-09" db="UniProtKB">
        <authorList>
            <consortium name="Ensembl"/>
        </authorList>
    </citation>
    <scope>IDENTIFICATION</scope>
</reference>
<accession>A0A670KAJ2</accession>
<proteinExistence type="predicted"/>
<dbReference type="SUPFAM" id="SSF56672">
    <property type="entry name" value="DNA/RNA polymerases"/>
    <property type="match status" value="1"/>
</dbReference>
<dbReference type="Ensembl" id="ENSPMRT00000034595.1">
    <property type="protein sequence ID" value="ENSPMRP00000032624.1"/>
    <property type="gene ID" value="ENSPMRG00000021137.1"/>
</dbReference>
<dbReference type="GeneTree" id="ENSGT01150000286916"/>
<evidence type="ECO:0000313" key="2">
    <source>
        <dbReference type="Ensembl" id="ENSPMRP00000032624.1"/>
    </source>
</evidence>
<reference evidence="2 3" key="1">
    <citation type="journal article" date="2019" name="Proc. Natl. Acad. Sci. U.S.A.">
        <title>Regulatory changes in pterin and carotenoid genes underlie balanced color polymorphisms in the wall lizard.</title>
        <authorList>
            <person name="Andrade P."/>
            <person name="Pinho C."/>
            <person name="Perez I de Lanuza G."/>
            <person name="Afonso S."/>
            <person name="Brejcha J."/>
            <person name="Rubin C.J."/>
            <person name="Wallerman O."/>
            <person name="Pereira P."/>
            <person name="Sabatino S.J."/>
            <person name="Bellati A."/>
            <person name="Pellitteri-Rosa D."/>
            <person name="Bosakova Z."/>
            <person name="Bunikis I."/>
            <person name="Carretero M.A."/>
            <person name="Feiner N."/>
            <person name="Marsik P."/>
            <person name="Pauperio F."/>
            <person name="Salvi D."/>
            <person name="Soler L."/>
            <person name="While G.M."/>
            <person name="Uller T."/>
            <person name="Font E."/>
            <person name="Andersson L."/>
            <person name="Carneiro M."/>
        </authorList>
    </citation>
    <scope>NUCLEOTIDE SEQUENCE</scope>
</reference>
<protein>
    <recommendedName>
        <fullName evidence="1">Reverse transcriptase domain-containing protein</fullName>
    </recommendedName>
</protein>
<organism evidence="2 3">
    <name type="scientific">Podarcis muralis</name>
    <name type="common">Wall lizard</name>
    <name type="synonym">Lacerta muralis</name>
    <dbReference type="NCBI Taxonomy" id="64176"/>
    <lineage>
        <taxon>Eukaryota</taxon>
        <taxon>Metazoa</taxon>
        <taxon>Chordata</taxon>
        <taxon>Craniata</taxon>
        <taxon>Vertebrata</taxon>
        <taxon>Euteleostomi</taxon>
        <taxon>Lepidosauria</taxon>
        <taxon>Squamata</taxon>
        <taxon>Bifurcata</taxon>
        <taxon>Unidentata</taxon>
        <taxon>Episquamata</taxon>
        <taxon>Laterata</taxon>
        <taxon>Lacertibaenia</taxon>
        <taxon>Lacertidae</taxon>
        <taxon>Podarcis</taxon>
    </lineage>
</organism>
<dbReference type="InterPro" id="IPR036691">
    <property type="entry name" value="Endo/exonu/phosph_ase_sf"/>
</dbReference>
<dbReference type="Pfam" id="PF03372">
    <property type="entry name" value="Exo_endo_phos"/>
    <property type="match status" value="1"/>
</dbReference>
<dbReference type="Pfam" id="PF00078">
    <property type="entry name" value="RVT_1"/>
    <property type="match status" value="1"/>
</dbReference>
<evidence type="ECO:0000313" key="3">
    <source>
        <dbReference type="Proteomes" id="UP000472272"/>
    </source>
</evidence>
<reference evidence="2" key="2">
    <citation type="submission" date="2025-08" db="UniProtKB">
        <authorList>
            <consortium name="Ensembl"/>
        </authorList>
    </citation>
    <scope>IDENTIFICATION</scope>
</reference>
<dbReference type="PROSITE" id="PS50878">
    <property type="entry name" value="RT_POL"/>
    <property type="match status" value="1"/>
</dbReference>
<dbReference type="InterPro" id="IPR043502">
    <property type="entry name" value="DNA/RNA_pol_sf"/>
</dbReference>
<dbReference type="Proteomes" id="UP000472272">
    <property type="component" value="Chromosome 16"/>
</dbReference>
<dbReference type="CDD" id="cd01650">
    <property type="entry name" value="RT_nLTR_like"/>
    <property type="match status" value="1"/>
</dbReference>
<evidence type="ECO:0000259" key="1">
    <source>
        <dbReference type="PROSITE" id="PS50878"/>
    </source>
</evidence>
<dbReference type="Gene3D" id="3.60.10.10">
    <property type="entry name" value="Endonuclease/exonuclease/phosphatase"/>
    <property type="match status" value="1"/>
</dbReference>
<dbReference type="OMA" id="WITIKNT"/>
<dbReference type="PANTHER" id="PTHR31635:SF196">
    <property type="entry name" value="REVERSE TRANSCRIPTASE DOMAIN-CONTAINING PROTEIN-RELATED"/>
    <property type="match status" value="1"/>
</dbReference>
<name>A0A670KAJ2_PODMU</name>
<dbReference type="CDD" id="cd09076">
    <property type="entry name" value="L1-EN"/>
    <property type="match status" value="1"/>
</dbReference>
<dbReference type="GO" id="GO:0003824">
    <property type="term" value="F:catalytic activity"/>
    <property type="evidence" value="ECO:0007669"/>
    <property type="project" value="InterPro"/>
</dbReference>
<dbReference type="AlphaFoldDB" id="A0A670KAJ2"/>
<keyword evidence="3" id="KW-1185">Reference proteome</keyword>
<feature type="domain" description="Reverse transcriptase" evidence="1">
    <location>
        <begin position="492"/>
        <end position="766"/>
    </location>
</feature>
<dbReference type="SUPFAM" id="SSF56219">
    <property type="entry name" value="DNase I-like"/>
    <property type="match status" value="1"/>
</dbReference>
<sequence>MTLKFLSWNVNGFNEKSKRNKFEKIVKKKNIDVICCQETHVAKKHKHILINKKLGIEFINSDSKKKRGVVIYVKEKLEPKLICKDEEGRILGIQINFQGEKLNVVTVYAPNTNKWEFFKKLEQVLLDLENNKLVLLGDLNGVPVPELDRSSKRKNLNQGKLPRSFKDLEENLDLIDIWRDKNPMTKQFTHFSEPHQSWSRLDQIWISRELTIRVSKCEIQPRTLSDHNSITLHLKWDAQGIYKWRMNDYLFEKEDVIGKAKTILKEYFELNNNKETNMNIVWDASKAVLRGFLIQENSYRKKVKEQKKEELITQLRKCEKNLIEKPNDEQNKQLYKMLQTQYSALINQEVEWGIKLMKQKFFESANKMGKLLAWQLRNRRKHNVINRVKVEERVVEDPNEIKKSFINFYKNLYKREEGDVTEIGKYLEENRISSLSEEERNLLNKPIKAEEIQEAIKRMKLGKAPGPDGLSAKYYKVLDELVTPVLCEVMNEILRGGGMLASWKEAYITLIPKPDSDKLNIKNYRPISLLNNDYKIFADVMAGRLKKCLVNLIHHDQAGFLPNRQIKDNIRHIINLIEYLEGKNEIPAVLMFIDAEKAFDNVSWQFLIKCLEVVGIEGAFLEGIKAIYSQQSAKLIINNSLTESFDISKGTRQGCPLSPLLFIMVLEIITNKIRKTPEIRGIKIGRKEYKLKAYADDLMLSLEDPETSVGRVLELLEEFGKLSGFKLNRIKTKMMTKNLNEEIKNHLESQTGIRVTKKIKYLGIWLTMKNINLMEDNYMNTWKEIRRDLDTWSRIKLSWLGRMAAIKMNLLPKLLFLFQTIPIIRGISTFNDWQKVLSKFIWQGKRPRIRFKLLTDQRERGGFAVLNLKLYYEASCLCWVKEWITIKNTDLLDLEGFDIRYGWHFYLWRDKGKVHKGFSNHVIRGSLLEVWERNKKLLERNTPWWLSPIDILTVKKTNIEGKRWTYEDLLVKTENGWKIRPYEEIKNKLTGWIQYHQINAMWTEDKKNGMSEKKSRFQIEILENETKLLSKMYSQLLEWDTIDEEVKDVMVKWAIDFGYNIEFEKWKKLWNIGMKFSACTTLRENMYKMMYRWHITPVRLGKMYKNVDKSCWKCKIKEGNYYHMWWSCEVIKNFWESIYNELKKIFKYTFKKRPEAFLLGIVGEEIRKEDQTLFQYATVAARTLIAQNWKTSKIPTIREWQSKLFDYIELAEMTQKIRNQKTTKFNDEWNKFMSYIELEVKNLKITVG</sequence>
<dbReference type="PANTHER" id="PTHR31635">
    <property type="entry name" value="REVERSE TRANSCRIPTASE DOMAIN-CONTAINING PROTEIN-RELATED"/>
    <property type="match status" value="1"/>
</dbReference>